<evidence type="ECO:0000313" key="2">
    <source>
        <dbReference type="Proteomes" id="UP001154240"/>
    </source>
</evidence>
<organism evidence="1 2">
    <name type="scientific">Thiovibrio frasassiensis</name>
    <dbReference type="NCBI Taxonomy" id="2984131"/>
    <lineage>
        <taxon>Bacteria</taxon>
        <taxon>Pseudomonadati</taxon>
        <taxon>Thermodesulfobacteriota</taxon>
        <taxon>Desulfobulbia</taxon>
        <taxon>Desulfobulbales</taxon>
        <taxon>Thiovibrionaceae</taxon>
        <taxon>Thiovibrio</taxon>
    </lineage>
</organism>
<reference evidence="1" key="2">
    <citation type="submission" date="2022-10" db="EMBL/GenBank/DDBJ databases">
        <authorList>
            <person name="Aronson H.S."/>
        </authorList>
    </citation>
    <scope>NUCLEOTIDE SEQUENCE</scope>
    <source>
        <strain evidence="1">RS19-109</strain>
    </source>
</reference>
<dbReference type="Pfam" id="PF01136">
    <property type="entry name" value="Peptidase_U32"/>
    <property type="match status" value="1"/>
</dbReference>
<dbReference type="Proteomes" id="UP001154240">
    <property type="component" value="Unassembled WGS sequence"/>
</dbReference>
<reference evidence="1" key="1">
    <citation type="journal article" date="2022" name="bioRxiv">
        <title>Thiovibrio frasassiensisgen. nov., sp. nov., an autotrophic, elemental sulfur disproportionating bacterium isolated from sulfidic karst sediment, and proposal of Thiovibrionaceae fam. nov.</title>
        <authorList>
            <person name="Aronson H."/>
            <person name="Thomas C."/>
            <person name="Bhattacharyya M."/>
            <person name="Eckstein S."/>
            <person name="Jensen S."/>
            <person name="Barco R."/>
            <person name="Macalady J."/>
            <person name="Amend J."/>
        </authorList>
    </citation>
    <scope>NUCLEOTIDE SEQUENCE</scope>
    <source>
        <strain evidence="1">RS19-109</strain>
    </source>
</reference>
<proteinExistence type="predicted"/>
<protein>
    <submittedName>
        <fullName evidence="1">U32 family peptidase</fullName>
    </submittedName>
</protein>
<dbReference type="RefSeq" id="WP_307632029.1">
    <property type="nucleotide sequence ID" value="NZ_JAPHEH010000001.1"/>
</dbReference>
<dbReference type="InterPro" id="IPR001539">
    <property type="entry name" value="Peptidase_U32"/>
</dbReference>
<dbReference type="EMBL" id="JAPHEH010000001">
    <property type="protein sequence ID" value="MDG4475053.1"/>
    <property type="molecule type" value="Genomic_DNA"/>
</dbReference>
<keyword evidence="2" id="KW-1185">Reference proteome</keyword>
<comment type="caution">
    <text evidence="1">The sequence shown here is derived from an EMBL/GenBank/DDBJ whole genome shotgun (WGS) entry which is preliminary data.</text>
</comment>
<sequence>MMEQKTRRKTELLAPVGSLESFFAALENGADAVYCGLKEFSARAKAKNFTMAEVEKLTMHAHQQHRQLYVALNTLLKEKELPQLVGILADLAGIGIDGLIIQDLGVWRLARNHFPQLPLHASTQLAVHNAAGVLMLEQMGFTRAVLARELSLAEIGAIRQQSTIELEHFVHGALCFSISGQCLFSSAASSMSGNRGRCAQPCRRKYLNREQPGYHFSTSDFCALSQLPQLLKAGVVSLKIEGRMKSADYVARVVAAYRLVLDAPESGRKQAMQEAEEQLALSFGRQATKGFLSGSVPAAIADSSKQGTLGKHLGQVTSLRGGMIGFETSDRLHVGDRIRVQPQNDQAGTGFTVRDLWLEEKKTKAVKAGDFVRVRIPDKGGFFQAGDKVFKVGGKAAFTMSPEACRATLEQVVVPEKSPARKERLDQARTQALASLLPAGVSKPPSAQILTVRGRGPQDLRLLDESGVANLELTLTPESMGGLKKVERPSPDWHGRVIWEIPPMLFGAEWDEYRRAVGMLAGQGFRRFRLNNLGHIPLFAGLSGLTLLGGFRCYVLNSQAALAWQELGLEELTTNLEDDRKNMQELFRRGGHLPPLAVTVYGPLPVMLSRIPVRGVRPGSVLRAEGGEGYRVFQNYGLTEVLAEQDFSLLGFLGGLKDMGCSRIIVDLSHCGGMSAKGKQVFAALAADQTLPETTTFNYKRGLA</sequence>
<accession>A0A9X4MEZ8</accession>
<gene>
    <name evidence="1" type="ORF">OLX77_02620</name>
</gene>
<dbReference type="InterPro" id="IPR051454">
    <property type="entry name" value="RNA/ubiquinone_mod_enzymes"/>
</dbReference>
<dbReference type="PANTHER" id="PTHR30217">
    <property type="entry name" value="PEPTIDASE U32 FAMILY"/>
    <property type="match status" value="1"/>
</dbReference>
<name>A0A9X4MEZ8_9BACT</name>
<dbReference type="PANTHER" id="PTHR30217:SF10">
    <property type="entry name" value="23S RRNA 5-HYDROXYCYTIDINE C2501 SYNTHASE"/>
    <property type="match status" value="1"/>
</dbReference>
<dbReference type="AlphaFoldDB" id="A0A9X4MEZ8"/>
<evidence type="ECO:0000313" key="1">
    <source>
        <dbReference type="EMBL" id="MDG4475053.1"/>
    </source>
</evidence>